<dbReference type="EMBL" id="GGEC01074383">
    <property type="protein sequence ID" value="MBX54867.1"/>
    <property type="molecule type" value="Transcribed_RNA"/>
</dbReference>
<evidence type="ECO:0000313" key="1">
    <source>
        <dbReference type="EMBL" id="MBX54867.1"/>
    </source>
</evidence>
<accession>A0A2P2PJI7</accession>
<dbReference type="AlphaFoldDB" id="A0A2P2PJI7"/>
<sequence length="59" mass="6901">MVPQHFRLGRARRGTRISDQGKWYIAELWMETLSSLTGRLQPTSTLCKRCQCMSMRITL</sequence>
<proteinExistence type="predicted"/>
<organism evidence="1">
    <name type="scientific">Rhizophora mucronata</name>
    <name type="common">Asiatic mangrove</name>
    <dbReference type="NCBI Taxonomy" id="61149"/>
    <lineage>
        <taxon>Eukaryota</taxon>
        <taxon>Viridiplantae</taxon>
        <taxon>Streptophyta</taxon>
        <taxon>Embryophyta</taxon>
        <taxon>Tracheophyta</taxon>
        <taxon>Spermatophyta</taxon>
        <taxon>Magnoliopsida</taxon>
        <taxon>eudicotyledons</taxon>
        <taxon>Gunneridae</taxon>
        <taxon>Pentapetalae</taxon>
        <taxon>rosids</taxon>
        <taxon>fabids</taxon>
        <taxon>Malpighiales</taxon>
        <taxon>Rhizophoraceae</taxon>
        <taxon>Rhizophora</taxon>
    </lineage>
</organism>
<protein>
    <submittedName>
        <fullName evidence="1">Uncharacterized protein MANES_04G159600</fullName>
    </submittedName>
</protein>
<reference evidence="1" key="1">
    <citation type="submission" date="2018-02" db="EMBL/GenBank/DDBJ databases">
        <title>Rhizophora mucronata_Transcriptome.</title>
        <authorList>
            <person name="Meera S.P."/>
            <person name="Sreeshan A."/>
            <person name="Augustine A."/>
        </authorList>
    </citation>
    <scope>NUCLEOTIDE SEQUENCE</scope>
    <source>
        <tissue evidence="1">Leaf</tissue>
    </source>
</reference>
<name>A0A2P2PJI7_RHIMU</name>